<sequence>MGITSTCCTERRLKEPLQTENTPPAVRNPKSARGRRTSNRDKIADQNMTQESIEKDQENFLSLKNIQDENKRENLGRNKPNSNSKRQRYMQTKIHILKSIDGLNASKKARGRKSRFKNSITMPMDFQHKRGPNSTRNIDFLQPKKILSSDKPKYDSSRVIYEAIISDFEKMRKRYHFNQDSPTVSESDNQKSTINSDSQRMRYITCGNALNKKLKL</sequence>
<comment type="caution">
    <text evidence="2">The sequence shown here is derived from an EMBL/GenBank/DDBJ whole genome shotgun (WGS) entry which is preliminary data.</text>
</comment>
<feature type="region of interest" description="Disordered" evidence="1">
    <location>
        <begin position="1"/>
        <end position="50"/>
    </location>
</feature>
<feature type="compositionally biased region" description="Polar residues" evidence="1">
    <location>
        <begin position="179"/>
        <end position="198"/>
    </location>
</feature>
<evidence type="ECO:0000256" key="1">
    <source>
        <dbReference type="SAM" id="MobiDB-lite"/>
    </source>
</evidence>
<evidence type="ECO:0000313" key="3">
    <source>
        <dbReference type="Proteomes" id="UP001295684"/>
    </source>
</evidence>
<reference evidence="2" key="1">
    <citation type="submission" date="2023-07" db="EMBL/GenBank/DDBJ databases">
        <authorList>
            <consortium name="AG Swart"/>
            <person name="Singh M."/>
            <person name="Singh A."/>
            <person name="Seah K."/>
            <person name="Emmerich C."/>
        </authorList>
    </citation>
    <scope>NUCLEOTIDE SEQUENCE</scope>
    <source>
        <strain evidence="2">DP1</strain>
    </source>
</reference>
<feature type="region of interest" description="Disordered" evidence="1">
    <location>
        <begin position="66"/>
        <end position="87"/>
    </location>
</feature>
<dbReference type="EMBL" id="CAMPGE010026838">
    <property type="protein sequence ID" value="CAI2384503.1"/>
    <property type="molecule type" value="Genomic_DNA"/>
</dbReference>
<evidence type="ECO:0000313" key="2">
    <source>
        <dbReference type="EMBL" id="CAI2384503.1"/>
    </source>
</evidence>
<feature type="region of interest" description="Disordered" evidence="1">
    <location>
        <begin position="179"/>
        <end position="200"/>
    </location>
</feature>
<gene>
    <name evidence="2" type="ORF">ECRASSUSDP1_LOCUS26033</name>
</gene>
<name>A0AAD2D9K4_EUPCR</name>
<dbReference type="Proteomes" id="UP001295684">
    <property type="component" value="Unassembled WGS sequence"/>
</dbReference>
<keyword evidence="3" id="KW-1185">Reference proteome</keyword>
<dbReference type="AlphaFoldDB" id="A0AAD2D9K4"/>
<proteinExistence type="predicted"/>
<organism evidence="2 3">
    <name type="scientific">Euplotes crassus</name>
    <dbReference type="NCBI Taxonomy" id="5936"/>
    <lineage>
        <taxon>Eukaryota</taxon>
        <taxon>Sar</taxon>
        <taxon>Alveolata</taxon>
        <taxon>Ciliophora</taxon>
        <taxon>Intramacronucleata</taxon>
        <taxon>Spirotrichea</taxon>
        <taxon>Hypotrichia</taxon>
        <taxon>Euplotida</taxon>
        <taxon>Euplotidae</taxon>
        <taxon>Moneuplotes</taxon>
    </lineage>
</organism>
<protein>
    <submittedName>
        <fullName evidence="2">Uncharacterized protein</fullName>
    </submittedName>
</protein>
<feature type="compositionally biased region" description="Basic and acidic residues" evidence="1">
    <location>
        <begin position="66"/>
        <end position="76"/>
    </location>
</feature>
<accession>A0AAD2D9K4</accession>